<dbReference type="Gene3D" id="3.30.70.1450">
    <property type="entry name" value="Regulator of K+ conductance, C-terminal domain"/>
    <property type="match status" value="1"/>
</dbReference>
<feature type="transmembrane region" description="Helical" evidence="8">
    <location>
        <begin position="361"/>
        <end position="378"/>
    </location>
</feature>
<dbReference type="Pfam" id="PF00654">
    <property type="entry name" value="Voltage_CLC"/>
    <property type="match status" value="1"/>
</dbReference>
<sequence length="522" mass="56397">MDKERTCNLLRHTKNLKFKLILESAIIGALVGLIIVLHRIMLKKLSSIFIGFYSYSKGNMLSTVLIFALLIISGYLVALMLKKEPMIGGSGIPQVEGILMQKLKGNWFGILINKFVGGLIALGAGLSLGREGPSVQMGASVGEGFAKIFKRVSVEEKYLITSGASAGLSAAFNAPISGVMFALEEVHKNFSPLVLLSVMSSALMSDFVTKNILGIGKSLSFVGVKPMDLKYYWLLIILGIAVGISGVIFNSGILKTQSIFKNSKLSTEIKVIIPFLITGVIGLTAPILLGGGHELIMSLGNDSITLKMLLLFLFVKFVFTFICFGSGVPGGIFFPLLVLGSLIGNIFGIVATNVFDIPSMYILNFIILAMAGHFASIVKAPITGIILICEMTGSFDHLLALSIVCVVAYITSDLLKSEPIYESLLHRWIEKGSNKFVPSQVKKSLMEVVVQLGCEIDHKQIKDITWPENCLIVSITRGGKEIIPRGNTTLIGGDYLTIMANEENAACALDYVTSLTSNIKLL</sequence>
<feature type="domain" description="RCK C-terminal" evidence="9">
    <location>
        <begin position="433"/>
        <end position="514"/>
    </location>
</feature>
<accession>A0ABN1M1L3</accession>
<feature type="transmembrane region" description="Helical" evidence="8">
    <location>
        <begin position="107"/>
        <end position="128"/>
    </location>
</feature>
<dbReference type="InterPro" id="IPR001807">
    <property type="entry name" value="ClC"/>
</dbReference>
<organism evidence="10 11">
    <name type="scientific">Paraclostridium tenue</name>
    <dbReference type="NCBI Taxonomy" id="1737"/>
    <lineage>
        <taxon>Bacteria</taxon>
        <taxon>Bacillati</taxon>
        <taxon>Bacillota</taxon>
        <taxon>Clostridia</taxon>
        <taxon>Peptostreptococcales</taxon>
        <taxon>Peptostreptococcaceae</taxon>
        <taxon>Paraclostridium</taxon>
    </lineage>
</organism>
<dbReference type="PROSITE" id="PS51202">
    <property type="entry name" value="RCK_C"/>
    <property type="match status" value="1"/>
</dbReference>
<evidence type="ECO:0000256" key="8">
    <source>
        <dbReference type="SAM" id="Phobius"/>
    </source>
</evidence>
<evidence type="ECO:0000256" key="6">
    <source>
        <dbReference type="ARBA" id="ARBA00023136"/>
    </source>
</evidence>
<feature type="transmembrane region" description="Helical" evidence="8">
    <location>
        <begin position="229"/>
        <end position="250"/>
    </location>
</feature>
<evidence type="ECO:0000313" key="11">
    <source>
        <dbReference type="Proteomes" id="UP001400965"/>
    </source>
</evidence>
<dbReference type="InterPro" id="IPR014743">
    <property type="entry name" value="Cl-channel_core"/>
</dbReference>
<protein>
    <submittedName>
        <fullName evidence="10">ClC family H(+)/Cl(-) exchange transporter</fullName>
    </submittedName>
</protein>
<evidence type="ECO:0000259" key="9">
    <source>
        <dbReference type="PROSITE" id="PS51202"/>
    </source>
</evidence>
<evidence type="ECO:0000256" key="5">
    <source>
        <dbReference type="ARBA" id="ARBA00023065"/>
    </source>
</evidence>
<keyword evidence="11" id="KW-1185">Reference proteome</keyword>
<dbReference type="EMBL" id="BAAACP010000004">
    <property type="protein sequence ID" value="GAA0862667.1"/>
    <property type="molecule type" value="Genomic_DNA"/>
</dbReference>
<dbReference type="PRINTS" id="PR00762">
    <property type="entry name" value="CLCHANNEL"/>
</dbReference>
<comment type="caution">
    <text evidence="10">The sequence shown here is derived from an EMBL/GenBank/DDBJ whole genome shotgun (WGS) entry which is preliminary data.</text>
</comment>
<feature type="transmembrane region" description="Helical" evidence="8">
    <location>
        <begin position="304"/>
        <end position="325"/>
    </location>
</feature>
<keyword evidence="2" id="KW-0813">Transport</keyword>
<comment type="subcellular location">
    <subcellularLocation>
        <location evidence="1">Membrane</location>
        <topology evidence="1">Multi-pass membrane protein</topology>
    </subcellularLocation>
</comment>
<evidence type="ECO:0000256" key="7">
    <source>
        <dbReference type="ARBA" id="ARBA00023214"/>
    </source>
</evidence>
<name>A0ABN1M1L3_9FIRM</name>
<feature type="transmembrane region" description="Helical" evidence="8">
    <location>
        <begin position="271"/>
        <end position="292"/>
    </location>
</feature>
<keyword evidence="5" id="KW-0406">Ion transport</keyword>
<feature type="transmembrane region" description="Helical" evidence="8">
    <location>
        <begin position="332"/>
        <end position="355"/>
    </location>
</feature>
<evidence type="ECO:0000313" key="10">
    <source>
        <dbReference type="EMBL" id="GAA0862667.1"/>
    </source>
</evidence>
<proteinExistence type="predicted"/>
<evidence type="ECO:0000256" key="1">
    <source>
        <dbReference type="ARBA" id="ARBA00004141"/>
    </source>
</evidence>
<dbReference type="InterPro" id="IPR036721">
    <property type="entry name" value="RCK_C_sf"/>
</dbReference>
<gene>
    <name evidence="10" type="ORF">GCM10008917_08870</name>
</gene>
<reference evidence="10 11" key="1">
    <citation type="journal article" date="2019" name="Int. J. Syst. Evol. Microbiol.">
        <title>The Global Catalogue of Microorganisms (GCM) 10K type strain sequencing project: providing services to taxonomists for standard genome sequencing and annotation.</title>
        <authorList>
            <consortium name="The Broad Institute Genomics Platform"/>
            <consortium name="The Broad Institute Genome Sequencing Center for Infectious Disease"/>
            <person name="Wu L."/>
            <person name="Ma J."/>
        </authorList>
    </citation>
    <scope>NUCLEOTIDE SEQUENCE [LARGE SCALE GENOMIC DNA]</scope>
    <source>
        <strain evidence="10 11">JCM 6486</strain>
    </source>
</reference>
<dbReference type="PANTHER" id="PTHR45711">
    <property type="entry name" value="CHLORIDE CHANNEL PROTEIN"/>
    <property type="match status" value="1"/>
</dbReference>
<dbReference type="Gene3D" id="1.10.3080.10">
    <property type="entry name" value="Clc chloride channel"/>
    <property type="match status" value="1"/>
</dbReference>
<dbReference type="Pfam" id="PF02080">
    <property type="entry name" value="TrkA_C"/>
    <property type="match status" value="1"/>
</dbReference>
<feature type="transmembrane region" description="Helical" evidence="8">
    <location>
        <begin position="60"/>
        <end position="81"/>
    </location>
</feature>
<dbReference type="InterPro" id="IPR006037">
    <property type="entry name" value="RCK_C"/>
</dbReference>
<keyword evidence="6 8" id="KW-0472">Membrane</keyword>
<dbReference type="PANTHER" id="PTHR45711:SF6">
    <property type="entry name" value="CHLORIDE CHANNEL PROTEIN"/>
    <property type="match status" value="1"/>
</dbReference>
<evidence type="ECO:0000256" key="4">
    <source>
        <dbReference type="ARBA" id="ARBA00022989"/>
    </source>
</evidence>
<keyword evidence="4 8" id="KW-1133">Transmembrane helix</keyword>
<feature type="transmembrane region" description="Helical" evidence="8">
    <location>
        <begin position="20"/>
        <end position="40"/>
    </location>
</feature>
<evidence type="ECO:0000256" key="2">
    <source>
        <dbReference type="ARBA" id="ARBA00022448"/>
    </source>
</evidence>
<dbReference type="Proteomes" id="UP001400965">
    <property type="component" value="Unassembled WGS sequence"/>
</dbReference>
<dbReference type="CDD" id="cd01031">
    <property type="entry name" value="EriC"/>
    <property type="match status" value="1"/>
</dbReference>
<dbReference type="SUPFAM" id="SSF81340">
    <property type="entry name" value="Clc chloride channel"/>
    <property type="match status" value="1"/>
</dbReference>
<keyword evidence="7" id="KW-0868">Chloride</keyword>
<dbReference type="RefSeq" id="WP_346043011.1">
    <property type="nucleotide sequence ID" value="NZ_BAAACP010000004.1"/>
</dbReference>
<dbReference type="SUPFAM" id="SSF116726">
    <property type="entry name" value="TrkA C-terminal domain-like"/>
    <property type="match status" value="1"/>
</dbReference>
<evidence type="ECO:0000256" key="3">
    <source>
        <dbReference type="ARBA" id="ARBA00022692"/>
    </source>
</evidence>
<keyword evidence="3 8" id="KW-0812">Transmembrane</keyword>